<dbReference type="SUPFAM" id="SSF54184">
    <property type="entry name" value="Penicillin-binding protein 2x (pbp-2x), c-terminal domain"/>
    <property type="match status" value="2"/>
</dbReference>
<organism evidence="3 4">
    <name type="scientific">Gracilibacillus boraciitolerans JCM 21714</name>
    <dbReference type="NCBI Taxonomy" id="1298598"/>
    <lineage>
        <taxon>Bacteria</taxon>
        <taxon>Bacillati</taxon>
        <taxon>Bacillota</taxon>
        <taxon>Bacilli</taxon>
        <taxon>Bacillales</taxon>
        <taxon>Bacillaceae</taxon>
        <taxon>Gracilibacillus</taxon>
    </lineage>
</organism>
<comment type="caution">
    <text evidence="3">The sequence shown here is derived from an EMBL/GenBank/DDBJ whole genome shotgun (WGS) entry which is preliminary data.</text>
</comment>
<dbReference type="Pfam" id="PF00905">
    <property type="entry name" value="Transpeptidase"/>
    <property type="match status" value="1"/>
</dbReference>
<evidence type="ECO:0000256" key="1">
    <source>
        <dbReference type="SAM" id="MobiDB-lite"/>
    </source>
</evidence>
<dbReference type="InterPro" id="IPR050515">
    <property type="entry name" value="Beta-lactam/transpept"/>
</dbReference>
<feature type="domain" description="PASTA" evidence="2">
    <location>
        <begin position="221"/>
        <end position="280"/>
    </location>
</feature>
<sequence>MKAATAITNNGKMLKPYIIDKTVDHDTNEVLMQNQPEVVGGEPISAGSAQSTLEVLETVITSEKGTGHNIFNLKDYTVAGKTGTANFVDPDAGMYKTGRESYIFSFLGMAPADDPELIMYVSVKEPDLDVTESGSAPVSFIFKNVMENSLRYLQINPDKEATAPLKVNEIPDWAGKETEAFVNELKEAGIRPVVIGDGSKITKVSLEQGAKLTSSQKVFIATDQLKMPDMTGWSFRDILLFKDFMNLDLEWVGSGYIVKQSVEAGASFNENDYLMVELEQPNNIEESEDSSEEKEETG</sequence>
<dbReference type="InterPro" id="IPR001460">
    <property type="entry name" value="PCN-bd_Tpept"/>
</dbReference>
<evidence type="ECO:0000259" key="2">
    <source>
        <dbReference type="PROSITE" id="PS51178"/>
    </source>
</evidence>
<reference evidence="3 4" key="1">
    <citation type="journal article" date="2014" name="Genome Announc.">
        <title>Draft Genome Sequence of the Boron-Tolerant and Moderately Halotolerant Bacterium Gracilibacillus boraciitolerans JCM 21714T.</title>
        <authorList>
            <person name="Ahmed I."/>
            <person name="Oshima K."/>
            <person name="Suda W."/>
            <person name="Kitamura K."/>
            <person name="Iida T."/>
            <person name="Ohmori Y."/>
            <person name="Fujiwara T."/>
            <person name="Hattori M."/>
            <person name="Ohkuma M."/>
        </authorList>
    </citation>
    <scope>NUCLEOTIDE SEQUENCE [LARGE SCALE GENOMIC DNA]</scope>
    <source>
        <strain evidence="3 4">JCM 21714</strain>
    </source>
</reference>
<name>W4VG00_9BACI</name>
<evidence type="ECO:0000313" key="3">
    <source>
        <dbReference type="EMBL" id="GAE91743.1"/>
    </source>
</evidence>
<dbReference type="GO" id="GO:0071555">
    <property type="term" value="P:cell wall organization"/>
    <property type="evidence" value="ECO:0007669"/>
    <property type="project" value="TreeGrafter"/>
</dbReference>
<dbReference type="Gene3D" id="3.40.710.10">
    <property type="entry name" value="DD-peptidase/beta-lactamase superfamily"/>
    <property type="match status" value="1"/>
</dbReference>
<dbReference type="InterPro" id="IPR005543">
    <property type="entry name" value="PASTA_dom"/>
</dbReference>
<feature type="region of interest" description="Disordered" evidence="1">
    <location>
        <begin position="279"/>
        <end position="298"/>
    </location>
</feature>
<evidence type="ECO:0000313" key="4">
    <source>
        <dbReference type="Proteomes" id="UP000019102"/>
    </source>
</evidence>
<dbReference type="PANTHER" id="PTHR30627">
    <property type="entry name" value="PEPTIDOGLYCAN D,D-TRANSPEPTIDASE"/>
    <property type="match status" value="1"/>
</dbReference>
<dbReference type="AlphaFoldDB" id="W4VG00"/>
<dbReference type="GO" id="GO:0008658">
    <property type="term" value="F:penicillin binding"/>
    <property type="evidence" value="ECO:0007669"/>
    <property type="project" value="InterPro"/>
</dbReference>
<dbReference type="STRING" id="1298598.JCM21714_698"/>
<dbReference type="EMBL" id="BAVS01000001">
    <property type="protein sequence ID" value="GAE91743.1"/>
    <property type="molecule type" value="Genomic_DNA"/>
</dbReference>
<dbReference type="SMART" id="SM00740">
    <property type="entry name" value="PASTA"/>
    <property type="match status" value="2"/>
</dbReference>
<dbReference type="Proteomes" id="UP000019102">
    <property type="component" value="Unassembled WGS sequence"/>
</dbReference>
<proteinExistence type="predicted"/>
<dbReference type="Pfam" id="PF03793">
    <property type="entry name" value="PASTA"/>
    <property type="match status" value="1"/>
</dbReference>
<accession>W4VG00</accession>
<dbReference type="InterPro" id="IPR012338">
    <property type="entry name" value="Beta-lactam/transpept-like"/>
</dbReference>
<dbReference type="PANTHER" id="PTHR30627:SF26">
    <property type="entry name" value="PENICILLIN-BINDING PROTEIN 2B"/>
    <property type="match status" value="1"/>
</dbReference>
<dbReference type="GO" id="GO:0005886">
    <property type="term" value="C:plasma membrane"/>
    <property type="evidence" value="ECO:0007669"/>
    <property type="project" value="TreeGrafter"/>
</dbReference>
<dbReference type="PROSITE" id="PS51178">
    <property type="entry name" value="PASTA"/>
    <property type="match status" value="1"/>
</dbReference>
<feature type="compositionally biased region" description="Acidic residues" evidence="1">
    <location>
        <begin position="285"/>
        <end position="298"/>
    </location>
</feature>
<dbReference type="CDD" id="cd06576">
    <property type="entry name" value="PASTA_Pbp2x-like_1"/>
    <property type="match status" value="1"/>
</dbReference>
<protein>
    <submittedName>
        <fullName evidence="3">Penicillin-binding protein 2B</fullName>
    </submittedName>
</protein>
<dbReference type="eggNOG" id="COG0768">
    <property type="taxonomic scope" value="Bacteria"/>
</dbReference>
<gene>
    <name evidence="3" type="ORF">JCM21714_698</name>
</gene>
<dbReference type="SUPFAM" id="SSF56601">
    <property type="entry name" value="beta-lactamase/transpeptidase-like"/>
    <property type="match status" value="1"/>
</dbReference>
<dbReference type="CDD" id="cd06575">
    <property type="entry name" value="PASTA_Pbp2x-like_2"/>
    <property type="match status" value="1"/>
</dbReference>
<keyword evidence="4" id="KW-1185">Reference proteome</keyword>